<name>A0A1X1RS32_MYCCE</name>
<proteinExistence type="predicted"/>
<organism evidence="1 2">
    <name type="scientific">Mycobacterium celatum</name>
    <dbReference type="NCBI Taxonomy" id="28045"/>
    <lineage>
        <taxon>Bacteria</taxon>
        <taxon>Bacillati</taxon>
        <taxon>Actinomycetota</taxon>
        <taxon>Actinomycetes</taxon>
        <taxon>Mycobacteriales</taxon>
        <taxon>Mycobacteriaceae</taxon>
        <taxon>Mycobacterium</taxon>
    </lineage>
</organism>
<sequence length="62" mass="5814">MAVAGPAVVVEAAARAAVAPASVAPENAWWAIEKAASARPAAARGPVAAPVLAVAAASGIAV</sequence>
<evidence type="ECO:0000313" key="2">
    <source>
        <dbReference type="Proteomes" id="UP000193907"/>
    </source>
</evidence>
<protein>
    <submittedName>
        <fullName evidence="1">Uncharacterized protein</fullName>
    </submittedName>
</protein>
<dbReference type="EMBL" id="LQOM01000025">
    <property type="protein sequence ID" value="ORV14058.1"/>
    <property type="molecule type" value="Genomic_DNA"/>
</dbReference>
<comment type="caution">
    <text evidence="1">The sequence shown here is derived from an EMBL/GenBank/DDBJ whole genome shotgun (WGS) entry which is preliminary data.</text>
</comment>
<reference evidence="1 2" key="1">
    <citation type="submission" date="2016-01" db="EMBL/GenBank/DDBJ databases">
        <title>The new phylogeny of the genus Mycobacterium.</title>
        <authorList>
            <person name="Tarcisio F."/>
            <person name="Conor M."/>
            <person name="Antonella G."/>
            <person name="Elisabetta G."/>
            <person name="Giulia F.S."/>
            <person name="Sara T."/>
            <person name="Anna F."/>
            <person name="Clotilde B."/>
            <person name="Roberto B."/>
            <person name="Veronica D.S."/>
            <person name="Fabio R."/>
            <person name="Monica P."/>
            <person name="Olivier J."/>
            <person name="Enrico T."/>
            <person name="Nicola S."/>
        </authorList>
    </citation>
    <scope>NUCLEOTIDE SEQUENCE [LARGE SCALE GENOMIC DNA]</scope>
    <source>
        <strain evidence="1 2">DSM 44243</strain>
    </source>
</reference>
<keyword evidence="2" id="KW-1185">Reference proteome</keyword>
<accession>A0A1X1RS32</accession>
<dbReference type="Proteomes" id="UP000193907">
    <property type="component" value="Unassembled WGS sequence"/>
</dbReference>
<gene>
    <name evidence="1" type="ORF">AWB95_10855</name>
</gene>
<dbReference type="AlphaFoldDB" id="A0A1X1RS32"/>
<evidence type="ECO:0000313" key="1">
    <source>
        <dbReference type="EMBL" id="ORV14058.1"/>
    </source>
</evidence>